<accession>A0A3B3ZZ01</accession>
<feature type="domain" description="C2" evidence="6">
    <location>
        <begin position="519"/>
        <end position="646"/>
    </location>
</feature>
<dbReference type="Pfam" id="PF09279">
    <property type="entry name" value="EF-hand_like"/>
    <property type="match status" value="1"/>
</dbReference>
<dbReference type="Gene3D" id="3.20.20.190">
    <property type="entry name" value="Phosphatidylinositol (PI) phosphodiesterase"/>
    <property type="match status" value="1"/>
</dbReference>
<dbReference type="InterPro" id="IPR001711">
    <property type="entry name" value="PLipase_C_Pinositol-sp_Y"/>
</dbReference>
<evidence type="ECO:0000256" key="1">
    <source>
        <dbReference type="ARBA" id="ARBA00004496"/>
    </source>
</evidence>
<keyword evidence="4" id="KW-0443">Lipid metabolism</keyword>
<dbReference type="SMART" id="SM00148">
    <property type="entry name" value="PLCXc"/>
    <property type="match status" value="1"/>
</dbReference>
<dbReference type="GO" id="GO:0007214">
    <property type="term" value="P:gamma-aminobutyric acid signaling pathway"/>
    <property type="evidence" value="ECO:0007669"/>
    <property type="project" value="TreeGrafter"/>
</dbReference>
<dbReference type="Pfam" id="PF00387">
    <property type="entry name" value="PI-PLC-Y"/>
    <property type="match status" value="1"/>
</dbReference>
<name>A0A3B3ZZ01_9GOBI</name>
<organism evidence="8 9">
    <name type="scientific">Periophthalmus magnuspinnatus</name>
    <dbReference type="NCBI Taxonomy" id="409849"/>
    <lineage>
        <taxon>Eukaryota</taxon>
        <taxon>Metazoa</taxon>
        <taxon>Chordata</taxon>
        <taxon>Craniata</taxon>
        <taxon>Vertebrata</taxon>
        <taxon>Euteleostomi</taxon>
        <taxon>Actinopterygii</taxon>
        <taxon>Neopterygii</taxon>
        <taxon>Teleostei</taxon>
        <taxon>Neoteleostei</taxon>
        <taxon>Acanthomorphata</taxon>
        <taxon>Gobiaria</taxon>
        <taxon>Gobiiformes</taxon>
        <taxon>Gobioidei</taxon>
        <taxon>Gobiidae</taxon>
        <taxon>Oxudercinae</taxon>
        <taxon>Periophthalmus</taxon>
    </lineage>
</organism>
<dbReference type="PROSITE" id="PS50007">
    <property type="entry name" value="PIPLC_X_DOMAIN"/>
    <property type="match status" value="1"/>
</dbReference>
<dbReference type="SMART" id="SM00149">
    <property type="entry name" value="PLCYc"/>
    <property type="match status" value="1"/>
</dbReference>
<dbReference type="GO" id="GO:0032228">
    <property type="term" value="P:regulation of synaptic transmission, GABAergic"/>
    <property type="evidence" value="ECO:0007669"/>
    <property type="project" value="TreeGrafter"/>
</dbReference>
<dbReference type="SUPFAM" id="SSF49562">
    <property type="entry name" value="C2 domain (Calcium/lipid-binding domain, CaLB)"/>
    <property type="match status" value="1"/>
</dbReference>
<dbReference type="PANTHER" id="PTHR10336">
    <property type="entry name" value="PHOSPHOINOSITIDE-SPECIFIC PHOSPHOLIPASE C FAMILY PROTEIN"/>
    <property type="match status" value="1"/>
</dbReference>
<feature type="region of interest" description="Disordered" evidence="5">
    <location>
        <begin position="421"/>
        <end position="447"/>
    </location>
</feature>
<dbReference type="EC" id="3.1.4.11" evidence="4"/>
<dbReference type="InterPro" id="IPR000008">
    <property type="entry name" value="C2_dom"/>
</dbReference>
<keyword evidence="2" id="KW-0963">Cytoplasm</keyword>
<dbReference type="FunFam" id="3.20.20.190:FF:000001">
    <property type="entry name" value="Phosphoinositide phospholipase C"/>
    <property type="match status" value="1"/>
</dbReference>
<dbReference type="Proteomes" id="UP000261520">
    <property type="component" value="Unplaced"/>
</dbReference>
<evidence type="ECO:0000259" key="6">
    <source>
        <dbReference type="PROSITE" id="PS50004"/>
    </source>
</evidence>
<dbReference type="PROSITE" id="PS50008">
    <property type="entry name" value="PIPLC_Y_DOMAIN"/>
    <property type="match status" value="1"/>
</dbReference>
<feature type="compositionally biased region" description="Acidic residues" evidence="5">
    <location>
        <begin position="344"/>
        <end position="359"/>
    </location>
</feature>
<dbReference type="GO" id="GO:0005737">
    <property type="term" value="C:cytoplasm"/>
    <property type="evidence" value="ECO:0007669"/>
    <property type="project" value="UniProtKB-SubCell"/>
</dbReference>
<evidence type="ECO:0000256" key="2">
    <source>
        <dbReference type="ARBA" id="ARBA00022490"/>
    </source>
</evidence>
<evidence type="ECO:0000313" key="9">
    <source>
        <dbReference type="Proteomes" id="UP000261520"/>
    </source>
</evidence>
<dbReference type="Pfam" id="PF00168">
    <property type="entry name" value="C2"/>
    <property type="match status" value="1"/>
</dbReference>
<keyword evidence="9" id="KW-1185">Reference proteome</keyword>
<dbReference type="PANTHER" id="PTHR10336:SF102">
    <property type="entry name" value="INACTIVE PHOSPHOLIPASE C-LIKE PROTEIN 1"/>
    <property type="match status" value="1"/>
</dbReference>
<dbReference type="GO" id="GO:0004435">
    <property type="term" value="F:phosphatidylinositol-4,5-bisphosphate phospholipase C activity"/>
    <property type="evidence" value="ECO:0007669"/>
    <property type="project" value="UniProtKB-EC"/>
</dbReference>
<dbReference type="Gene3D" id="2.60.40.150">
    <property type="entry name" value="C2 domain"/>
    <property type="match status" value="1"/>
</dbReference>
<dbReference type="GO" id="GO:0016042">
    <property type="term" value="P:lipid catabolic process"/>
    <property type="evidence" value="ECO:0007669"/>
    <property type="project" value="UniProtKB-KW"/>
</dbReference>
<reference evidence="8" key="2">
    <citation type="submission" date="2025-09" db="UniProtKB">
        <authorList>
            <consortium name="Ensembl"/>
        </authorList>
    </citation>
    <scope>IDENTIFICATION</scope>
</reference>
<dbReference type="PROSITE" id="PS50004">
    <property type="entry name" value="C2"/>
    <property type="match status" value="1"/>
</dbReference>
<sequence length="699" mass="76642">ASPSQSLDLVALSADVANIWVTGLRYLLAHPSVIGASGGVGGGVLPEGSLSVEGSLGSKMRSEWLATEFAAVRLRFKEIQRSKEKLTSHVTREEFQEAFCELCTRPDVYFLLVQLSKDRECLDPQDLRLFLETEQGLSLATTEGCWELLRRYEPSAQGREMGLMGIDGFARYLQSPECQLLDPEHQGVCQDMNMPLSHYYISTSYRSYLLDDQVHGRADLGGLIKALQAGCRCLELGITDGPEGEPLLGVDLGPDIPLTIRSALEVINKYAFLTSQYPLLIYLCHRCTPSQQRVMAQHLKKVFGTRLYTPEALPVTLGGRATTLPSPEQLKGRVLIVGKKLPSELDDSDGEVSEEDEEIGGGGPLAGRRMTIPGEEELGVVLVVPPPSQPRKLRLHKELSDLVSIVRTGSRSFYAQRATFKLAQQQSPPSSPCSPGEAGRLSSESPEDLVMFTKRTLTRVRPSSVRLDSSNPNPQGYWKGGVQLVALNQQTPGAMLDLHRGRFSQNGGCGFVLRPAVMRDEVSYFSAHTQGCVPGVPPQTLRVISAHNLPKPQGSGAKGEVIDPYVVLELHGVPADCAEQRTRTAAQNQDDPLFDETFEFQVNMPELALLRFVVLDDDYIGDDFIGQFTVAFECLQPGYRNVPLLGLAGEPLPHSSLFVHVAVTNRRGGVRIYLKCSELAQIGEAKGRFVGEIYKSVIQ</sequence>
<dbReference type="InterPro" id="IPR035892">
    <property type="entry name" value="C2_domain_sf"/>
</dbReference>
<dbReference type="PRINTS" id="PR00390">
    <property type="entry name" value="PHPHLIPASEC"/>
</dbReference>
<dbReference type="FunFam" id="1.10.238.10:FF:000005">
    <property type="entry name" value="Phosphoinositide phospholipase C"/>
    <property type="match status" value="1"/>
</dbReference>
<dbReference type="Ensembl" id="ENSPMGT00000010412.1">
    <property type="protein sequence ID" value="ENSPMGP00000009765.1"/>
    <property type="gene ID" value="ENSPMGG00000008080.1"/>
</dbReference>
<dbReference type="InterPro" id="IPR011992">
    <property type="entry name" value="EF-hand-dom_pair"/>
</dbReference>
<protein>
    <recommendedName>
        <fullName evidence="4">Phosphoinositide phospholipase C</fullName>
        <ecNumber evidence="4">3.1.4.11</ecNumber>
    </recommendedName>
</protein>
<dbReference type="CDD" id="cd00275">
    <property type="entry name" value="C2_PLC_like"/>
    <property type="match status" value="1"/>
</dbReference>
<feature type="domain" description="PI-PLC Y-box" evidence="7">
    <location>
        <begin position="399"/>
        <end position="519"/>
    </location>
</feature>
<dbReference type="InterPro" id="IPR017946">
    <property type="entry name" value="PLC-like_Pdiesterase_TIM-brl"/>
</dbReference>
<dbReference type="SMART" id="SM00239">
    <property type="entry name" value="C2"/>
    <property type="match status" value="1"/>
</dbReference>
<evidence type="ECO:0000256" key="4">
    <source>
        <dbReference type="RuleBase" id="RU361133"/>
    </source>
</evidence>
<dbReference type="InterPro" id="IPR001192">
    <property type="entry name" value="PI-PLC_fam"/>
</dbReference>
<evidence type="ECO:0000256" key="3">
    <source>
        <dbReference type="ARBA" id="ARBA00023224"/>
    </source>
</evidence>
<dbReference type="SUPFAM" id="SSF51695">
    <property type="entry name" value="PLC-like phosphodiesterases"/>
    <property type="match status" value="1"/>
</dbReference>
<keyword evidence="4" id="KW-0378">Hydrolase</keyword>
<reference evidence="8" key="1">
    <citation type="submission" date="2025-08" db="UniProtKB">
        <authorList>
            <consortium name="Ensembl"/>
        </authorList>
    </citation>
    <scope>IDENTIFICATION</scope>
</reference>
<dbReference type="InterPro" id="IPR000909">
    <property type="entry name" value="PLipase_C_PInositol-sp_X_dom"/>
</dbReference>
<keyword evidence="4" id="KW-0442">Lipid degradation</keyword>
<dbReference type="GO" id="GO:0051209">
    <property type="term" value="P:release of sequestered calcium ion into cytosol"/>
    <property type="evidence" value="ECO:0007669"/>
    <property type="project" value="TreeGrafter"/>
</dbReference>
<dbReference type="GO" id="GO:0048015">
    <property type="term" value="P:phosphatidylinositol-mediated signaling"/>
    <property type="evidence" value="ECO:0007669"/>
    <property type="project" value="TreeGrafter"/>
</dbReference>
<dbReference type="Gene3D" id="1.10.238.10">
    <property type="entry name" value="EF-hand"/>
    <property type="match status" value="1"/>
</dbReference>
<evidence type="ECO:0000256" key="5">
    <source>
        <dbReference type="SAM" id="MobiDB-lite"/>
    </source>
</evidence>
<dbReference type="InterPro" id="IPR015359">
    <property type="entry name" value="PLC_EF-hand-like"/>
</dbReference>
<evidence type="ECO:0000259" key="7">
    <source>
        <dbReference type="PROSITE" id="PS50008"/>
    </source>
</evidence>
<comment type="subcellular location">
    <subcellularLocation>
        <location evidence="1">Cytoplasm</location>
    </subcellularLocation>
</comment>
<dbReference type="GO" id="GO:0046488">
    <property type="term" value="P:phosphatidylinositol metabolic process"/>
    <property type="evidence" value="ECO:0007669"/>
    <property type="project" value="TreeGrafter"/>
</dbReference>
<proteinExistence type="predicted"/>
<feature type="region of interest" description="Disordered" evidence="5">
    <location>
        <begin position="344"/>
        <end position="368"/>
    </location>
</feature>
<evidence type="ECO:0000313" key="8">
    <source>
        <dbReference type="Ensembl" id="ENSPMGP00000009765.1"/>
    </source>
</evidence>
<dbReference type="AlphaFoldDB" id="A0A3B3ZZ01"/>
<dbReference type="SUPFAM" id="SSF47473">
    <property type="entry name" value="EF-hand"/>
    <property type="match status" value="1"/>
</dbReference>
<dbReference type="STRING" id="409849.ENSPMGP00000009765"/>
<keyword evidence="3" id="KW-0807">Transducer</keyword>
<dbReference type="Pfam" id="PF00388">
    <property type="entry name" value="PI-PLC-X"/>
    <property type="match status" value="1"/>
</dbReference>
<comment type="catalytic activity">
    <reaction evidence="4">
        <text>a 1,2-diacyl-sn-glycero-3-phospho-(1D-myo-inositol-4,5-bisphosphate) + H2O = 1D-myo-inositol 1,4,5-trisphosphate + a 1,2-diacyl-sn-glycerol + H(+)</text>
        <dbReference type="Rhea" id="RHEA:33179"/>
        <dbReference type="ChEBI" id="CHEBI:15377"/>
        <dbReference type="ChEBI" id="CHEBI:15378"/>
        <dbReference type="ChEBI" id="CHEBI:17815"/>
        <dbReference type="ChEBI" id="CHEBI:58456"/>
        <dbReference type="ChEBI" id="CHEBI:203600"/>
        <dbReference type="EC" id="3.1.4.11"/>
    </reaction>
</comment>